<dbReference type="Gene3D" id="1.10.260.40">
    <property type="entry name" value="lambda repressor-like DNA-binding domains"/>
    <property type="match status" value="1"/>
</dbReference>
<dbReference type="STRING" id="167879.CPS_0890"/>
<dbReference type="RefSeq" id="WP_011041733.1">
    <property type="nucleotide sequence ID" value="NC_003910.7"/>
</dbReference>
<reference evidence="1" key="1">
    <citation type="journal article" date="2005" name="Proc. Natl. Acad. Sci. U.S.A.">
        <title>The psychrophilic lifestyle as revealed by the genome sequence of Colwellia psychrerythraea 34H through genomic and proteomic analyses.</title>
        <authorList>
            <person name="Methe B.A."/>
            <person name="Nelson K.E."/>
            <person name="Deming J.W."/>
            <person name="Momen B."/>
            <person name="Melamud E."/>
            <person name="Zhang X."/>
            <person name="Moult J."/>
            <person name="Madupu R."/>
            <person name="Nelson W.C."/>
            <person name="Dodson R.J."/>
            <person name="Brinkac L.M."/>
            <person name="Daugherty S.C."/>
            <person name="Durkin A.S."/>
            <person name="DeBoy R.T."/>
            <person name="Kolonay J.F."/>
            <person name="Sullivan S.A."/>
            <person name="Zhou L."/>
            <person name="Davidsen T.M."/>
            <person name="Wu M."/>
            <person name="Huston A.L."/>
            <person name="Lewis M."/>
            <person name="Weaver B."/>
            <person name="Weidman J.F."/>
            <person name="Khouri H."/>
            <person name="Utterback T.R."/>
            <person name="Feldblyum T.V."/>
            <person name="Fraser C.M."/>
        </authorList>
    </citation>
    <scope>NUCLEOTIDE SEQUENCE [LARGE SCALE GENOMIC DNA]</scope>
    <source>
        <strain evidence="1">34H</strain>
    </source>
</reference>
<dbReference type="Proteomes" id="UP000000547">
    <property type="component" value="Chromosome"/>
</dbReference>
<dbReference type="GO" id="GO:0003677">
    <property type="term" value="F:DNA binding"/>
    <property type="evidence" value="ECO:0007669"/>
    <property type="project" value="InterPro"/>
</dbReference>
<protein>
    <submittedName>
        <fullName evidence="1">Uncharacterized protein</fullName>
    </submittedName>
</protein>
<proteinExistence type="predicted"/>
<dbReference type="KEGG" id="cps:CPS_0890"/>
<accession>Q487X6</accession>
<dbReference type="HOGENOM" id="CLU_1913485_0_0_6"/>
<gene>
    <name evidence="1" type="ordered locus">CPS_0890</name>
</gene>
<dbReference type="AlphaFoldDB" id="Q487X6"/>
<dbReference type="InterPro" id="IPR010982">
    <property type="entry name" value="Lambda_DNA-bd_dom_sf"/>
</dbReference>
<evidence type="ECO:0000313" key="1">
    <source>
        <dbReference type="EMBL" id="AAZ26622.1"/>
    </source>
</evidence>
<name>Q487X6_COLP3</name>
<sequence length="132" mass="15019">MTLNSNEIFERLLTLYETKKLNELSIKLGFKKNWGSSVKNRGSIPFEACTKACEEFNVSMDYLIYGIENKLEKIDINELKLSVTEGVFAAIQTNLITLNKDVKISHVTEAITSEIKEVCNINDESKQLKKVQ</sequence>
<evidence type="ECO:0000313" key="2">
    <source>
        <dbReference type="Proteomes" id="UP000000547"/>
    </source>
</evidence>
<organism evidence="1 2">
    <name type="scientific">Colwellia psychrerythraea (strain 34H / ATCC BAA-681)</name>
    <name type="common">Vibrio psychroerythus</name>
    <dbReference type="NCBI Taxonomy" id="167879"/>
    <lineage>
        <taxon>Bacteria</taxon>
        <taxon>Pseudomonadati</taxon>
        <taxon>Pseudomonadota</taxon>
        <taxon>Gammaproteobacteria</taxon>
        <taxon>Alteromonadales</taxon>
        <taxon>Colwelliaceae</taxon>
        <taxon>Colwellia</taxon>
    </lineage>
</organism>
<dbReference type="EMBL" id="CP000083">
    <property type="protein sequence ID" value="AAZ26622.1"/>
    <property type="molecule type" value="Genomic_DNA"/>
</dbReference>